<evidence type="ECO:0000256" key="1">
    <source>
        <dbReference type="SAM" id="MobiDB-lite"/>
    </source>
</evidence>
<name>A0A852XFL3_9MICO</name>
<dbReference type="InterPro" id="IPR013785">
    <property type="entry name" value="Aldolase_TIM"/>
</dbReference>
<sequence length="162" mass="17315">MMEFIRRVPDGASLTLESIQRNVLPINAMATAMGLHTCCGNEDEDTLWGKKGEHATSVQQIEQIVRLAGELGREVATAKEARELYQIGTYYDDVDDALRYLGLPPNRLPGQRGFLMHERPVIRTATPATTEGAGSDASADAGTTDAGTPDAGTSTEQAPALA</sequence>
<dbReference type="EMBL" id="JACBZX010000001">
    <property type="protein sequence ID" value="NYG37325.1"/>
    <property type="molecule type" value="Genomic_DNA"/>
</dbReference>
<dbReference type="InterPro" id="IPR008567">
    <property type="entry name" value="BKACE"/>
</dbReference>
<comment type="caution">
    <text evidence="2">The sequence shown here is derived from an EMBL/GenBank/DDBJ whole genome shotgun (WGS) entry which is preliminary data.</text>
</comment>
<proteinExistence type="predicted"/>
<dbReference type="Proteomes" id="UP000592181">
    <property type="component" value="Unassembled WGS sequence"/>
</dbReference>
<feature type="region of interest" description="Disordered" evidence="1">
    <location>
        <begin position="125"/>
        <end position="162"/>
    </location>
</feature>
<keyword evidence="3" id="KW-1185">Reference proteome</keyword>
<evidence type="ECO:0000313" key="3">
    <source>
        <dbReference type="Proteomes" id="UP000592181"/>
    </source>
</evidence>
<feature type="compositionally biased region" description="Low complexity" evidence="1">
    <location>
        <begin position="132"/>
        <end position="155"/>
    </location>
</feature>
<evidence type="ECO:0000313" key="2">
    <source>
        <dbReference type="EMBL" id="NYG37325.1"/>
    </source>
</evidence>
<reference evidence="2 3" key="1">
    <citation type="submission" date="2020-07" db="EMBL/GenBank/DDBJ databases">
        <title>Sequencing the genomes of 1000 actinobacteria strains.</title>
        <authorList>
            <person name="Klenk H.-P."/>
        </authorList>
    </citation>
    <scope>NUCLEOTIDE SEQUENCE [LARGE SCALE GENOMIC DNA]</scope>
    <source>
        <strain evidence="2 3">DSM 24723</strain>
    </source>
</reference>
<dbReference type="AlphaFoldDB" id="A0A852XFL3"/>
<dbReference type="Gene3D" id="3.20.20.70">
    <property type="entry name" value="Aldolase class I"/>
    <property type="match status" value="1"/>
</dbReference>
<dbReference type="Pfam" id="PF05853">
    <property type="entry name" value="BKACE"/>
    <property type="match status" value="1"/>
</dbReference>
<protein>
    <submittedName>
        <fullName evidence="2">Uncharacterized protein</fullName>
    </submittedName>
</protein>
<gene>
    <name evidence="2" type="ORF">BJY28_001794</name>
</gene>
<organism evidence="2 3">
    <name type="scientific">Janibacter alkaliphilus</name>
    <dbReference type="NCBI Taxonomy" id="1069963"/>
    <lineage>
        <taxon>Bacteria</taxon>
        <taxon>Bacillati</taxon>
        <taxon>Actinomycetota</taxon>
        <taxon>Actinomycetes</taxon>
        <taxon>Micrococcales</taxon>
        <taxon>Intrasporangiaceae</taxon>
        <taxon>Janibacter</taxon>
    </lineage>
</organism>
<dbReference type="GO" id="GO:0043720">
    <property type="term" value="F:3-keto-5-aminohexanoate cleavage activity"/>
    <property type="evidence" value="ECO:0007669"/>
    <property type="project" value="InterPro"/>
</dbReference>
<accession>A0A852XFL3</accession>